<name>A0A0A2T739_9BACI</name>
<feature type="transmembrane region" description="Helical" evidence="1">
    <location>
        <begin position="20"/>
        <end position="46"/>
    </location>
</feature>
<keyword evidence="3" id="KW-1185">Reference proteome</keyword>
<proteinExistence type="predicted"/>
<dbReference type="RefSeq" id="WP_036823296.1">
    <property type="nucleotide sequence ID" value="NZ_AVBF01000071.1"/>
</dbReference>
<keyword evidence="1" id="KW-0812">Transmembrane</keyword>
<accession>A0A0A2T739</accession>
<evidence type="ECO:0000256" key="1">
    <source>
        <dbReference type="SAM" id="Phobius"/>
    </source>
</evidence>
<gene>
    <name evidence="2" type="ORF">N782_20070</name>
</gene>
<organism evidence="2 3">
    <name type="scientific">Pontibacillus yanchengensis Y32</name>
    <dbReference type="NCBI Taxonomy" id="1385514"/>
    <lineage>
        <taxon>Bacteria</taxon>
        <taxon>Bacillati</taxon>
        <taxon>Bacillota</taxon>
        <taxon>Bacilli</taxon>
        <taxon>Bacillales</taxon>
        <taxon>Bacillaceae</taxon>
        <taxon>Pontibacillus</taxon>
    </lineage>
</organism>
<comment type="caution">
    <text evidence="2">The sequence shown here is derived from an EMBL/GenBank/DDBJ whole genome shotgun (WGS) entry which is preliminary data.</text>
</comment>
<dbReference type="Proteomes" id="UP000030147">
    <property type="component" value="Unassembled WGS sequence"/>
</dbReference>
<feature type="transmembrane region" description="Helical" evidence="1">
    <location>
        <begin position="67"/>
        <end position="84"/>
    </location>
</feature>
<reference evidence="2 3" key="1">
    <citation type="journal article" date="2015" name="Stand. Genomic Sci.">
        <title>High quality draft genome sequence of the moderately halophilic bacterium Pontibacillus yanchengensis Y32(T) and comparison among Pontibacillus genomes.</title>
        <authorList>
            <person name="Huang J."/>
            <person name="Qiao Z.X."/>
            <person name="Tang J.W."/>
            <person name="Wang G."/>
        </authorList>
    </citation>
    <scope>NUCLEOTIDE SEQUENCE [LARGE SCALE GENOMIC DNA]</scope>
    <source>
        <strain evidence="2 3">Y32</strain>
    </source>
</reference>
<evidence type="ECO:0000313" key="3">
    <source>
        <dbReference type="Proteomes" id="UP000030147"/>
    </source>
</evidence>
<protein>
    <submittedName>
        <fullName evidence="2">Uncharacterized protein</fullName>
    </submittedName>
</protein>
<sequence length="86" mass="10312">MWETVPLAKTTEVSSTTISYLLAVTISYLFILHSMYNVELQPYFLIPITMLKCLEVIEKELQTLRDWDYAWDILLIIIFLYMYFTF</sequence>
<keyword evidence="1" id="KW-1133">Transmembrane helix</keyword>
<keyword evidence="1" id="KW-0472">Membrane</keyword>
<dbReference type="AlphaFoldDB" id="A0A0A2T739"/>
<evidence type="ECO:0000313" key="2">
    <source>
        <dbReference type="EMBL" id="KGP71304.1"/>
    </source>
</evidence>
<dbReference type="EMBL" id="AVBF01000071">
    <property type="protein sequence ID" value="KGP71304.1"/>
    <property type="molecule type" value="Genomic_DNA"/>
</dbReference>